<dbReference type="AlphaFoldDB" id="A0A0W7WMD0"/>
<dbReference type="Pfam" id="PF13704">
    <property type="entry name" value="Glyco_tranf_2_4"/>
    <property type="match status" value="1"/>
</dbReference>
<evidence type="ECO:0000313" key="1">
    <source>
        <dbReference type="EMBL" id="KUF11742.1"/>
    </source>
</evidence>
<dbReference type="OrthoDB" id="3010234at2"/>
<evidence type="ECO:0008006" key="3">
    <source>
        <dbReference type="Google" id="ProtNLM"/>
    </source>
</evidence>
<dbReference type="RefSeq" id="WP_058860861.1">
    <property type="nucleotide sequence ID" value="NZ_LPXO01000002.1"/>
</dbReference>
<sequence>MIDHATATDVEIRNNDLSAAPGLPLVLVVRNERFLLPDFLDHYRALGVERFFVLDDASDDGTPDFLATQPDVCLLASSYRYGDKPDPDSLPPALRGKPDTRMIHVWRTGLMNRFCADGWALQCDADEFLLLPSKTRLPDVIARLEAEHARGAWGGMIDLYPRSISDLSAYDETGFVYPKAAWFFDGVRHFSMRKGKPPRHHYVGVRHRLDVAFADKPDLSRFQSLKLRLRGARKSPSGTLVKPILQRWSASAYYLNSHVTTLPLSCSMLLPLLHYRYTPGMLRKLEWALEAGGYSKGNADYQRVDAMLARMRREQASFMSPLSVPLTGFDSLRQTCNAIY</sequence>
<dbReference type="EMBL" id="LPXO01000002">
    <property type="protein sequence ID" value="KUF11742.1"/>
    <property type="molecule type" value="Genomic_DNA"/>
</dbReference>
<reference evidence="1 2" key="1">
    <citation type="submission" date="2015-12" db="EMBL/GenBank/DDBJ databases">
        <authorList>
            <person name="Shamseldin A."/>
            <person name="Moawad H."/>
            <person name="Abd El-Rahim W.M."/>
            <person name="Sadowsky M.J."/>
        </authorList>
    </citation>
    <scope>NUCLEOTIDE SEQUENCE [LARGE SCALE GENOMIC DNA]</scope>
    <source>
        <strain evidence="1 2">SJ5A-1</strain>
    </source>
</reference>
<dbReference type="STRING" id="1685382.AVJ23_03915"/>
<evidence type="ECO:0000313" key="2">
    <source>
        <dbReference type="Proteomes" id="UP000054396"/>
    </source>
</evidence>
<protein>
    <recommendedName>
        <fullName evidence="3">Glycosyl transferase family 2</fullName>
    </recommendedName>
</protein>
<organism evidence="1 2">
    <name type="scientific">Pseudoponticoccus marisrubri</name>
    <dbReference type="NCBI Taxonomy" id="1685382"/>
    <lineage>
        <taxon>Bacteria</taxon>
        <taxon>Pseudomonadati</taxon>
        <taxon>Pseudomonadota</taxon>
        <taxon>Alphaproteobacteria</taxon>
        <taxon>Rhodobacterales</taxon>
        <taxon>Roseobacteraceae</taxon>
        <taxon>Pseudoponticoccus</taxon>
    </lineage>
</organism>
<keyword evidence="2" id="KW-1185">Reference proteome</keyword>
<name>A0A0W7WMD0_9RHOB</name>
<proteinExistence type="predicted"/>
<accession>A0A0W7WMD0</accession>
<gene>
    <name evidence="1" type="ORF">AVJ23_03915</name>
</gene>
<comment type="caution">
    <text evidence="1">The sequence shown here is derived from an EMBL/GenBank/DDBJ whole genome shotgun (WGS) entry which is preliminary data.</text>
</comment>
<dbReference type="Proteomes" id="UP000054396">
    <property type="component" value="Unassembled WGS sequence"/>
</dbReference>